<feature type="domain" description="YdbS-like PH" evidence="2">
    <location>
        <begin position="79"/>
        <end position="154"/>
    </location>
</feature>
<dbReference type="InterPro" id="IPR005182">
    <property type="entry name" value="YdbS-like_PH"/>
</dbReference>
<feature type="transmembrane region" description="Helical" evidence="1">
    <location>
        <begin position="25"/>
        <end position="46"/>
    </location>
</feature>
<sequence>MGLPEHHLTTGERVIHSFHPHWKRLVVPFLALLLVVAASSLAFLYIPTDYEYVRFAWLAVAVVSVVALILWSFIPYLRWKTTSYTLSTHRFNISTGILNKSTDDIPLAKVNSVSSDQTFVERLLRCGTLVVESASDKGEIVLRDIPRIQTVRAELFRLVEDASDGEIDGK</sequence>
<gene>
    <name evidence="3" type="ORF">BJ982_007475</name>
</gene>
<dbReference type="Proteomes" id="UP000542210">
    <property type="component" value="Unassembled WGS sequence"/>
</dbReference>
<keyword evidence="1" id="KW-0812">Transmembrane</keyword>
<evidence type="ECO:0000313" key="4">
    <source>
        <dbReference type="Proteomes" id="UP000542210"/>
    </source>
</evidence>
<name>A0A7W7DFZ9_9ACTN</name>
<comment type="caution">
    <text evidence="3">The sequence shown here is derived from an EMBL/GenBank/DDBJ whole genome shotgun (WGS) entry which is preliminary data.</text>
</comment>
<protein>
    <submittedName>
        <fullName evidence="3">Putative membrane protein YdbT with pleckstrin-like domain</fullName>
    </submittedName>
</protein>
<feature type="transmembrane region" description="Helical" evidence="1">
    <location>
        <begin position="52"/>
        <end position="74"/>
    </location>
</feature>
<dbReference type="Pfam" id="PF03703">
    <property type="entry name" value="bPH_2"/>
    <property type="match status" value="1"/>
</dbReference>
<dbReference type="PANTHER" id="PTHR37938:SF1">
    <property type="entry name" value="BLL0215 PROTEIN"/>
    <property type="match status" value="1"/>
</dbReference>
<proteinExistence type="predicted"/>
<organism evidence="3 4">
    <name type="scientific">Sphaerisporangium siamense</name>
    <dbReference type="NCBI Taxonomy" id="795645"/>
    <lineage>
        <taxon>Bacteria</taxon>
        <taxon>Bacillati</taxon>
        <taxon>Actinomycetota</taxon>
        <taxon>Actinomycetes</taxon>
        <taxon>Streptosporangiales</taxon>
        <taxon>Streptosporangiaceae</taxon>
        <taxon>Sphaerisporangium</taxon>
    </lineage>
</organism>
<evidence type="ECO:0000313" key="3">
    <source>
        <dbReference type="EMBL" id="MBB4705931.1"/>
    </source>
</evidence>
<reference evidence="3 4" key="1">
    <citation type="submission" date="2020-08" db="EMBL/GenBank/DDBJ databases">
        <title>Sequencing the genomes of 1000 actinobacteria strains.</title>
        <authorList>
            <person name="Klenk H.-P."/>
        </authorList>
    </citation>
    <scope>NUCLEOTIDE SEQUENCE [LARGE SCALE GENOMIC DNA]</scope>
    <source>
        <strain evidence="3 4">DSM 45784</strain>
    </source>
</reference>
<dbReference type="RefSeq" id="WP_184887945.1">
    <property type="nucleotide sequence ID" value="NZ_BOOV01000003.1"/>
</dbReference>
<keyword evidence="1" id="KW-0472">Membrane</keyword>
<dbReference type="PANTHER" id="PTHR37938">
    <property type="entry name" value="BLL0215 PROTEIN"/>
    <property type="match status" value="1"/>
</dbReference>
<keyword evidence="4" id="KW-1185">Reference proteome</keyword>
<evidence type="ECO:0000259" key="2">
    <source>
        <dbReference type="Pfam" id="PF03703"/>
    </source>
</evidence>
<dbReference type="AlphaFoldDB" id="A0A7W7DFZ9"/>
<accession>A0A7W7DFZ9</accession>
<keyword evidence="1" id="KW-1133">Transmembrane helix</keyword>
<evidence type="ECO:0000256" key="1">
    <source>
        <dbReference type="SAM" id="Phobius"/>
    </source>
</evidence>
<dbReference type="EMBL" id="JACHND010000001">
    <property type="protein sequence ID" value="MBB4705931.1"/>
    <property type="molecule type" value="Genomic_DNA"/>
</dbReference>